<reference evidence="4" key="1">
    <citation type="submission" date="2016-06" db="UniProtKB">
        <authorList>
            <consortium name="WormBaseParasite"/>
        </authorList>
    </citation>
    <scope>IDENTIFICATION</scope>
</reference>
<sequence>MYFSKQITTSLRNRKLQNNYYQSYCLPHRLLTSTAPNVINHKPPGRHENEVPSLLESPIRHYLMEKKKGKEKSYRG</sequence>
<evidence type="ECO:0000313" key="4">
    <source>
        <dbReference type="WBParaSite" id="OFLC_0000136001-mRNA-1"/>
    </source>
</evidence>
<evidence type="ECO:0000313" key="3">
    <source>
        <dbReference type="Proteomes" id="UP000267606"/>
    </source>
</evidence>
<dbReference type="WBParaSite" id="OFLC_0000136001-mRNA-1">
    <property type="protein sequence ID" value="OFLC_0000136001-mRNA-1"/>
    <property type="gene ID" value="OFLC_0000136001"/>
</dbReference>
<dbReference type="EMBL" id="UZAJ01000623">
    <property type="protein sequence ID" value="VDO29241.1"/>
    <property type="molecule type" value="Genomic_DNA"/>
</dbReference>
<name>A0A183H1K1_9BILA</name>
<protein>
    <submittedName>
        <fullName evidence="4">Ovule protein</fullName>
    </submittedName>
</protein>
<evidence type="ECO:0000256" key="1">
    <source>
        <dbReference type="SAM" id="MobiDB-lite"/>
    </source>
</evidence>
<reference evidence="2 3" key="2">
    <citation type="submission" date="2018-11" db="EMBL/GenBank/DDBJ databases">
        <authorList>
            <consortium name="Pathogen Informatics"/>
        </authorList>
    </citation>
    <scope>NUCLEOTIDE SEQUENCE [LARGE SCALE GENOMIC DNA]</scope>
</reference>
<feature type="region of interest" description="Disordered" evidence="1">
    <location>
        <begin position="36"/>
        <end position="55"/>
    </location>
</feature>
<dbReference type="Proteomes" id="UP000267606">
    <property type="component" value="Unassembled WGS sequence"/>
</dbReference>
<keyword evidence="3" id="KW-1185">Reference proteome</keyword>
<evidence type="ECO:0000313" key="2">
    <source>
        <dbReference type="EMBL" id="VDO29241.1"/>
    </source>
</evidence>
<dbReference type="AlphaFoldDB" id="A0A183H1K1"/>
<accession>A0A183H1K1</accession>
<gene>
    <name evidence="2" type="ORF">OFLC_LOCUS1361</name>
</gene>
<proteinExistence type="predicted"/>
<organism evidence="4">
    <name type="scientific">Onchocerca flexuosa</name>
    <dbReference type="NCBI Taxonomy" id="387005"/>
    <lineage>
        <taxon>Eukaryota</taxon>
        <taxon>Metazoa</taxon>
        <taxon>Ecdysozoa</taxon>
        <taxon>Nematoda</taxon>
        <taxon>Chromadorea</taxon>
        <taxon>Rhabditida</taxon>
        <taxon>Spirurina</taxon>
        <taxon>Spiruromorpha</taxon>
        <taxon>Filarioidea</taxon>
        <taxon>Onchocercidae</taxon>
        <taxon>Onchocerca</taxon>
    </lineage>
</organism>